<accession>A0A845EP89</accession>
<protein>
    <recommendedName>
        <fullName evidence="1">BIG2 domain-containing protein</fullName>
    </recommendedName>
</protein>
<evidence type="ECO:0000313" key="2">
    <source>
        <dbReference type="EMBL" id="MYL62241.1"/>
    </source>
</evidence>
<dbReference type="AlphaFoldDB" id="A0A845EP89"/>
<dbReference type="Gene3D" id="2.30.30.100">
    <property type="match status" value="1"/>
</dbReference>
<dbReference type="Pfam" id="PF02368">
    <property type="entry name" value="Big_2"/>
    <property type="match status" value="3"/>
</dbReference>
<evidence type="ECO:0000259" key="1">
    <source>
        <dbReference type="SMART" id="SM00635"/>
    </source>
</evidence>
<dbReference type="InterPro" id="IPR051922">
    <property type="entry name" value="Bact_Sporulation_Assoc"/>
</dbReference>
<dbReference type="Gene3D" id="3.40.50.12090">
    <property type="match status" value="2"/>
</dbReference>
<reference evidence="2 3" key="1">
    <citation type="submission" date="2019-11" db="EMBL/GenBank/DDBJ databases">
        <title>Genome sequences of 17 halophilic strains isolated from different environments.</title>
        <authorList>
            <person name="Furrow R.E."/>
        </authorList>
    </citation>
    <scope>NUCLEOTIDE SEQUENCE [LARGE SCALE GENOMIC DNA]</scope>
    <source>
        <strain evidence="2 3">22506_14_FS</strain>
    </source>
</reference>
<dbReference type="InterPro" id="IPR007253">
    <property type="entry name" value="Cell_wall-bd_2"/>
</dbReference>
<dbReference type="Pfam" id="PF07532">
    <property type="entry name" value="Big_4"/>
    <property type="match status" value="1"/>
</dbReference>
<comment type="caution">
    <text evidence="2">The sequence shown here is derived from an EMBL/GenBank/DDBJ whole genome shotgun (WGS) entry which is preliminary data.</text>
</comment>
<dbReference type="Gene3D" id="2.60.40.1080">
    <property type="match status" value="3"/>
</dbReference>
<dbReference type="InterPro" id="IPR008964">
    <property type="entry name" value="Invasin/intimin_cell_adhesion"/>
</dbReference>
<dbReference type="InterPro" id="IPR011081">
    <property type="entry name" value="Big_4"/>
</dbReference>
<feature type="domain" description="BIG2" evidence="1">
    <location>
        <begin position="416"/>
        <end position="493"/>
    </location>
</feature>
<evidence type="ECO:0000313" key="3">
    <source>
        <dbReference type="Proteomes" id="UP000447833"/>
    </source>
</evidence>
<dbReference type="SUPFAM" id="SSF49373">
    <property type="entry name" value="Invasin/intimin cell-adhesion fragments"/>
    <property type="match status" value="3"/>
</dbReference>
<organism evidence="2 3">
    <name type="scientific">Guptibacillus hwajinpoensis</name>
    <dbReference type="NCBI Taxonomy" id="208199"/>
    <lineage>
        <taxon>Bacteria</taxon>
        <taxon>Bacillati</taxon>
        <taxon>Bacillota</taxon>
        <taxon>Bacilli</taxon>
        <taxon>Bacillales</taxon>
        <taxon>Guptibacillaceae</taxon>
        <taxon>Guptibacillus</taxon>
    </lineage>
</organism>
<dbReference type="PANTHER" id="PTHR30032:SF8">
    <property type="entry name" value="GERMINATION-SPECIFIC N-ACETYLMURAMOYL-L-ALANINE AMIDASE"/>
    <property type="match status" value="1"/>
</dbReference>
<dbReference type="EMBL" id="WMEY01000001">
    <property type="protein sequence ID" value="MYL62241.1"/>
    <property type="molecule type" value="Genomic_DNA"/>
</dbReference>
<dbReference type="PANTHER" id="PTHR30032">
    <property type="entry name" value="N-ACETYLMURAMOYL-L-ALANINE AMIDASE-RELATED"/>
    <property type="match status" value="1"/>
</dbReference>
<gene>
    <name evidence="2" type="ORF">GLW07_02610</name>
</gene>
<sequence>MNQMKKFAFLVMLALFVLISSSKITLVSAQETDENIFTSRLSGSDRYETSLEIARNGWAKAPNVIIATGANFPDALSASALSKSLDAPIILTKPDLLNKDVVGELKSLGTKKAYLIGGASVINSSIESQLKNLGISTKRLGGNDRFETSLKIAKEIGVENGVIVATGMNFPDALSIAPIASSQEMPILLSRKSGLDEAMKSYLNGKKVPVSYLIGGEAALDSSLDKSLPNSKRLSGNTRYETNLAINQMFKNEIDFNKAYIATGTSFPDALSGSALASKNNAGIFLTKKEEMAKEAIGFMSDNGVNEAFILGGPNAVSDKVEKQLEKELYVHVSSVKIEQKSYEVLIGETKTLVASVLPKNAMNPSIEWKSSNQDVANVDEKGKVTGKSVGSATVTVTSEDGKLQAKTEITVKPIPVTSVKLNKTSNTLKVGETDALTAAVSPSNATNQSVTWDSSNKDVASVDASGNVKALSVGKATIKVTTVDGSIEASYELEVEPVKVSSVTLNQSSATLIVGHSETFIATVSPENATNQKVTWTSSNTEVAKVDAEGTVTALTQGTAKITAASVDGGQEATLDLTVEPIKIENVRDLHKDVYQWDDYTLPAEVSVTLNNGKEDKKPVTWEVEGVDTSEIGSKSYQGTIEGYDKKVNLYVNVKSFEDDLFVTNRSYVLFNSYFNSYTISLKNNTQRELEVDRVEIYENGRLFSTYSKQRLSESNIPTSIYPSNSWSIGFNFRFGLSKENSYYIVYIQNNGHSVPCKYYLT</sequence>
<dbReference type="Pfam" id="PF04122">
    <property type="entry name" value="CW_binding_2"/>
    <property type="match status" value="3"/>
</dbReference>
<feature type="domain" description="BIG2" evidence="1">
    <location>
        <begin position="332"/>
        <end position="409"/>
    </location>
</feature>
<feature type="domain" description="BIG2" evidence="1">
    <location>
        <begin position="500"/>
        <end position="577"/>
    </location>
</feature>
<dbReference type="SMART" id="SM00635">
    <property type="entry name" value="BID_2"/>
    <property type="match status" value="3"/>
</dbReference>
<proteinExistence type="predicted"/>
<name>A0A845EP89_9BACL</name>
<dbReference type="Proteomes" id="UP000447833">
    <property type="component" value="Unassembled WGS sequence"/>
</dbReference>
<dbReference type="InterPro" id="IPR003343">
    <property type="entry name" value="Big_2"/>
</dbReference>